<dbReference type="EMBL" id="CP003488">
    <property type="protein sequence ID" value="AFH95157.1"/>
    <property type="molecule type" value="Genomic_DNA"/>
</dbReference>
<dbReference type="PATRIC" id="fig|1157951.4.peg.3364"/>
<dbReference type="KEGG" id="psi:S70_16720"/>
<sequence length="99" mass="10779">MRFKHSPAPWRCHDKRPNCIGYSIVGNDGQYIGFVGDSDELSPMGANAHLIAAAPELLESLRELVSAMVRYEIDAGESAPVKHEKMMNKARAAIAKALG</sequence>
<dbReference type="HOGENOM" id="CLU_2397267_0_0_6"/>
<gene>
    <name evidence="1" type="ordered locus">S70_16720</name>
</gene>
<evidence type="ECO:0000313" key="1">
    <source>
        <dbReference type="EMBL" id="AFH95157.1"/>
    </source>
</evidence>
<reference evidence="1 2" key="1">
    <citation type="journal article" date="2012" name="J. Bacteriol.">
        <title>Complete Genome Sequence of Providencia stuartii Clinical Isolate MRSN 2154.</title>
        <authorList>
            <person name="Clifford R.J."/>
            <person name="Hang J."/>
            <person name="Riley M.C."/>
            <person name="Onmus-Leone F."/>
            <person name="Kuschner R.A."/>
            <person name="Lesho E.P."/>
            <person name="Waterman P.E."/>
        </authorList>
    </citation>
    <scope>NUCLEOTIDE SEQUENCE [LARGE SCALE GENOMIC DNA]</scope>
    <source>
        <strain evidence="1 2">MRSN 2154</strain>
    </source>
</reference>
<dbReference type="AlphaFoldDB" id="A0A140NR54"/>
<evidence type="ECO:0000313" key="2">
    <source>
        <dbReference type="Proteomes" id="UP000005012"/>
    </source>
</evidence>
<reference evidence="2" key="2">
    <citation type="submission" date="2012-04" db="EMBL/GenBank/DDBJ databases">
        <title>Complete genome sequence of Providencia stuartii clinical isolate MRSN 2154.</title>
        <authorList>
            <person name="Clifford R.J."/>
            <person name="Hang J."/>
            <person name="Riley M.C."/>
            <person name="Onmus-Leone F."/>
            <person name="Kuschner R.A."/>
            <person name="Lesho E.P."/>
            <person name="Waterman P.E."/>
        </authorList>
    </citation>
    <scope>NUCLEOTIDE SEQUENCE [LARGE SCALE GENOMIC DNA]</scope>
    <source>
        <strain evidence="2">MRSN 2154</strain>
    </source>
</reference>
<accession>A0A140NR54</accession>
<organism evidence="1 2">
    <name type="scientific">Providencia stuartii (strain MRSN 2154)</name>
    <dbReference type="NCBI Taxonomy" id="1157951"/>
    <lineage>
        <taxon>Bacteria</taxon>
        <taxon>Pseudomonadati</taxon>
        <taxon>Pseudomonadota</taxon>
        <taxon>Gammaproteobacteria</taxon>
        <taxon>Enterobacterales</taxon>
        <taxon>Morganellaceae</taxon>
        <taxon>Providencia</taxon>
    </lineage>
</organism>
<protein>
    <submittedName>
        <fullName evidence="1">Uncharacterized protein</fullName>
    </submittedName>
</protein>
<dbReference type="Proteomes" id="UP000005012">
    <property type="component" value="Chromosome"/>
</dbReference>
<proteinExistence type="predicted"/>
<dbReference type="RefSeq" id="WP_014657858.1">
    <property type="nucleotide sequence ID" value="NC_017731.1"/>
</dbReference>
<name>A0A140NR54_PROSM</name>
<dbReference type="OrthoDB" id="6638438at2"/>